<dbReference type="InterPro" id="IPR001245">
    <property type="entry name" value="Ser-Thr/Tyr_kinase_cat_dom"/>
</dbReference>
<name>A0AAW1M8U0_SAPOF</name>
<evidence type="ECO:0000256" key="9">
    <source>
        <dbReference type="ARBA" id="ARBA00022989"/>
    </source>
</evidence>
<keyword evidence="17" id="KW-1185">Reference proteome</keyword>
<evidence type="ECO:0000256" key="10">
    <source>
        <dbReference type="ARBA" id="ARBA00023136"/>
    </source>
</evidence>
<dbReference type="Pfam" id="PF07714">
    <property type="entry name" value="PK_Tyr_Ser-Thr"/>
    <property type="match status" value="1"/>
</dbReference>
<dbReference type="InterPro" id="IPR000719">
    <property type="entry name" value="Prot_kinase_dom"/>
</dbReference>
<dbReference type="GO" id="GO:0005886">
    <property type="term" value="C:plasma membrane"/>
    <property type="evidence" value="ECO:0007669"/>
    <property type="project" value="UniProtKB-ARBA"/>
</dbReference>
<dbReference type="AlphaFoldDB" id="A0AAW1M8U0"/>
<dbReference type="SUPFAM" id="SSF56112">
    <property type="entry name" value="Protein kinase-like (PK-like)"/>
    <property type="match status" value="1"/>
</dbReference>
<dbReference type="InterPro" id="IPR011009">
    <property type="entry name" value="Kinase-like_dom_sf"/>
</dbReference>
<evidence type="ECO:0000259" key="15">
    <source>
        <dbReference type="PROSITE" id="PS50011"/>
    </source>
</evidence>
<keyword evidence="5 14" id="KW-0732">Signal</keyword>
<reference evidence="16" key="1">
    <citation type="submission" date="2024-03" db="EMBL/GenBank/DDBJ databases">
        <title>WGS assembly of Saponaria officinalis var. Norfolk2.</title>
        <authorList>
            <person name="Jenkins J."/>
            <person name="Shu S."/>
            <person name="Grimwood J."/>
            <person name="Barry K."/>
            <person name="Goodstein D."/>
            <person name="Schmutz J."/>
            <person name="Leebens-Mack J."/>
            <person name="Osbourn A."/>
        </authorList>
    </citation>
    <scope>NUCLEOTIDE SEQUENCE [LARGE SCALE GENOMIC DNA]</scope>
    <source>
        <strain evidence="16">JIC</strain>
    </source>
</reference>
<feature type="transmembrane region" description="Helical" evidence="13">
    <location>
        <begin position="283"/>
        <end position="305"/>
    </location>
</feature>
<evidence type="ECO:0000256" key="5">
    <source>
        <dbReference type="ARBA" id="ARBA00022729"/>
    </source>
</evidence>
<dbReference type="PANTHER" id="PTHR46008:SF25">
    <property type="entry name" value="PROTEIN KINASE DOMAIN-CONTAINING PROTEIN"/>
    <property type="match status" value="1"/>
</dbReference>
<keyword evidence="8 12" id="KW-0067">ATP-binding</keyword>
<dbReference type="GO" id="GO:0030247">
    <property type="term" value="F:polysaccharide binding"/>
    <property type="evidence" value="ECO:0007669"/>
    <property type="project" value="InterPro"/>
</dbReference>
<dbReference type="PANTHER" id="PTHR46008">
    <property type="entry name" value="LEAF RUST 10 DISEASE-RESISTANCE LOCUS RECEPTOR-LIKE PROTEIN KINASE-LIKE 1.4"/>
    <property type="match status" value="1"/>
</dbReference>
<feature type="signal peptide" evidence="14">
    <location>
        <begin position="1"/>
        <end position="23"/>
    </location>
</feature>
<evidence type="ECO:0000256" key="13">
    <source>
        <dbReference type="SAM" id="Phobius"/>
    </source>
</evidence>
<evidence type="ECO:0000256" key="7">
    <source>
        <dbReference type="ARBA" id="ARBA00022777"/>
    </source>
</evidence>
<evidence type="ECO:0000256" key="11">
    <source>
        <dbReference type="ARBA" id="ARBA00023180"/>
    </source>
</evidence>
<keyword evidence="9 13" id="KW-1133">Transmembrane helix</keyword>
<feature type="chain" id="PRO_5043508795" description="Protein kinase domain-containing protein" evidence="14">
    <location>
        <begin position="24"/>
        <end position="638"/>
    </location>
</feature>
<evidence type="ECO:0000256" key="2">
    <source>
        <dbReference type="ARBA" id="ARBA00022527"/>
    </source>
</evidence>
<evidence type="ECO:0000256" key="8">
    <source>
        <dbReference type="ARBA" id="ARBA00022840"/>
    </source>
</evidence>
<dbReference type="Proteomes" id="UP001443914">
    <property type="component" value="Unassembled WGS sequence"/>
</dbReference>
<dbReference type="PROSITE" id="PS00107">
    <property type="entry name" value="PROTEIN_KINASE_ATP"/>
    <property type="match status" value="1"/>
</dbReference>
<dbReference type="InterPro" id="IPR017441">
    <property type="entry name" value="Protein_kinase_ATP_BS"/>
</dbReference>
<organism evidence="16 17">
    <name type="scientific">Saponaria officinalis</name>
    <name type="common">Common soapwort</name>
    <name type="synonym">Lychnis saponaria</name>
    <dbReference type="NCBI Taxonomy" id="3572"/>
    <lineage>
        <taxon>Eukaryota</taxon>
        <taxon>Viridiplantae</taxon>
        <taxon>Streptophyta</taxon>
        <taxon>Embryophyta</taxon>
        <taxon>Tracheophyta</taxon>
        <taxon>Spermatophyta</taxon>
        <taxon>Magnoliopsida</taxon>
        <taxon>eudicotyledons</taxon>
        <taxon>Gunneridae</taxon>
        <taxon>Pentapetalae</taxon>
        <taxon>Caryophyllales</taxon>
        <taxon>Caryophyllaceae</taxon>
        <taxon>Caryophylleae</taxon>
        <taxon>Saponaria</taxon>
    </lineage>
</organism>
<dbReference type="GO" id="GO:0004674">
    <property type="term" value="F:protein serine/threonine kinase activity"/>
    <property type="evidence" value="ECO:0007669"/>
    <property type="project" value="UniProtKB-KW"/>
</dbReference>
<dbReference type="Gene3D" id="3.30.200.20">
    <property type="entry name" value="Phosphorylase Kinase, domain 1"/>
    <property type="match status" value="1"/>
</dbReference>
<evidence type="ECO:0000256" key="4">
    <source>
        <dbReference type="ARBA" id="ARBA00022692"/>
    </source>
</evidence>
<evidence type="ECO:0000313" key="16">
    <source>
        <dbReference type="EMBL" id="KAK9742421.1"/>
    </source>
</evidence>
<keyword evidence="2" id="KW-0723">Serine/threonine-protein kinase</keyword>
<dbReference type="GO" id="GO:0005524">
    <property type="term" value="F:ATP binding"/>
    <property type="evidence" value="ECO:0007669"/>
    <property type="project" value="UniProtKB-UniRule"/>
</dbReference>
<dbReference type="FunFam" id="3.30.200.20:FF:000446">
    <property type="entry name" value="Wall-associated receptor kinase-like 20"/>
    <property type="match status" value="1"/>
</dbReference>
<proteinExistence type="predicted"/>
<comment type="caution">
    <text evidence="16">The sequence shown here is derived from an EMBL/GenBank/DDBJ whole genome shotgun (WGS) entry which is preliminary data.</text>
</comment>
<gene>
    <name evidence="16" type="ORF">RND81_03G171600</name>
</gene>
<dbReference type="CDD" id="cd14066">
    <property type="entry name" value="STKc_IRAK"/>
    <property type="match status" value="1"/>
</dbReference>
<dbReference type="PROSITE" id="PS50011">
    <property type="entry name" value="PROTEIN_KINASE_DOM"/>
    <property type="match status" value="1"/>
</dbReference>
<dbReference type="Gene3D" id="1.10.510.10">
    <property type="entry name" value="Transferase(Phosphotransferase) domain 1"/>
    <property type="match status" value="1"/>
</dbReference>
<evidence type="ECO:0000256" key="12">
    <source>
        <dbReference type="PROSITE-ProRule" id="PRU10141"/>
    </source>
</evidence>
<dbReference type="InterPro" id="IPR008271">
    <property type="entry name" value="Ser/Thr_kinase_AS"/>
</dbReference>
<feature type="binding site" evidence="12">
    <location>
        <position position="377"/>
    </location>
    <ligand>
        <name>ATP</name>
        <dbReference type="ChEBI" id="CHEBI:30616"/>
    </ligand>
</feature>
<evidence type="ECO:0000256" key="6">
    <source>
        <dbReference type="ARBA" id="ARBA00022741"/>
    </source>
</evidence>
<keyword evidence="4 13" id="KW-0812">Transmembrane</keyword>
<feature type="domain" description="Protein kinase" evidence="15">
    <location>
        <begin position="349"/>
        <end position="627"/>
    </location>
</feature>
<keyword evidence="11" id="KW-0325">Glycoprotein</keyword>
<evidence type="ECO:0000313" key="17">
    <source>
        <dbReference type="Proteomes" id="UP001443914"/>
    </source>
</evidence>
<protein>
    <recommendedName>
        <fullName evidence="15">Protein kinase domain-containing protein</fullName>
    </recommendedName>
</protein>
<comment type="subcellular location">
    <subcellularLocation>
        <location evidence="1">Membrane</location>
        <topology evidence="1">Single-pass membrane protein</topology>
    </subcellularLocation>
</comment>
<dbReference type="InterPro" id="IPR025287">
    <property type="entry name" value="WAK_GUB"/>
</dbReference>
<evidence type="ECO:0000256" key="3">
    <source>
        <dbReference type="ARBA" id="ARBA00022679"/>
    </source>
</evidence>
<keyword evidence="6 12" id="KW-0547">Nucleotide-binding</keyword>
<keyword evidence="10 13" id="KW-0472">Membrane</keyword>
<evidence type="ECO:0000256" key="1">
    <source>
        <dbReference type="ARBA" id="ARBA00004167"/>
    </source>
</evidence>
<dbReference type="FunFam" id="1.10.510.10:FF:000161">
    <property type="entry name" value="Wall-associated receptor kinase-like 20"/>
    <property type="match status" value="1"/>
</dbReference>
<accession>A0AAW1M8U0</accession>
<evidence type="ECO:0000256" key="14">
    <source>
        <dbReference type="SAM" id="SignalP"/>
    </source>
</evidence>
<keyword evidence="3" id="KW-0808">Transferase</keyword>
<keyword evidence="7" id="KW-0418">Kinase</keyword>
<dbReference type="PROSITE" id="PS00108">
    <property type="entry name" value="PROTEIN_KINASE_ST"/>
    <property type="match status" value="1"/>
</dbReference>
<dbReference type="Pfam" id="PF13947">
    <property type="entry name" value="GUB_WAK_bind"/>
    <property type="match status" value="1"/>
</dbReference>
<dbReference type="SMART" id="SM00220">
    <property type="entry name" value="S_TKc"/>
    <property type="match status" value="1"/>
</dbReference>
<dbReference type="EMBL" id="JBDFQZ010000003">
    <property type="protein sequence ID" value="KAK9742421.1"/>
    <property type="molecule type" value="Genomic_DNA"/>
</dbReference>
<sequence>MKALHHHLHLLLLILATAAITTAAPPPRQCPPCGPTQVPYPLSTTPTCGDQSYKLHCNTSTSKLYFPTSNNTYPITTITPTTQRLVITPSALLPSTCATADLSSSGGLHLSPSSPFNITGDNTIMFLNCTPILFGSPLNCSSTSLCHVYVNATLQAASCRAAPICCTFRAGGGTTSYDITLRDGDCRGYTSFVDLDSNRPVAEWGPPGVMIQWVLPQEPVCRSQSDCEVDQGNATCRADVNSSKGISRCFCNSGLHWDAVHGFCALNDVCDDPKGCKSSKAGLIGGLVSGIGGTLIVAVVAILFYQRQRKIHEAQQRLKKEREEILNSGGGRTAKIFSGREIKKATNHFSRDCLLGSGGFGEVYKGFLDDGTLIAVKCAKVGNAKGTDQILNEVRILCQVNHRSLVGLLGCCVELEQPIMVYEFISCGTLHEHIHGFTSMGYKCLSWSERLNIAYQTAEALAYLHFSANPPIYHRDVKSSNILLDEKLNAKVSDFGLSRLAETDMSHISTCAQGTLGYLDPEYYRNYQLTDKSDVYSFGVVLLELITSQKAIDFNREADDVNLAMYVKNLVDEERMMDAIDAVLKEGASTVELDTMKALGFLAIGCLEERRQNRPSMKEVAEEIEYIISIATAKNVEN</sequence>